<evidence type="ECO:0000313" key="3">
    <source>
        <dbReference type="Proteomes" id="UP001146793"/>
    </source>
</evidence>
<feature type="region of interest" description="Disordered" evidence="1">
    <location>
        <begin position="293"/>
        <end position="346"/>
    </location>
</feature>
<evidence type="ECO:0000256" key="1">
    <source>
        <dbReference type="SAM" id="MobiDB-lite"/>
    </source>
</evidence>
<evidence type="ECO:0000313" key="2">
    <source>
        <dbReference type="EMBL" id="KAJ3432217.1"/>
    </source>
</evidence>
<accession>A0AAV7YU05</accession>
<proteinExistence type="predicted"/>
<name>A0AAV7YU05_9EUKA</name>
<gene>
    <name evidence="2" type="ORF">M0812_21148</name>
</gene>
<dbReference type="EMBL" id="JANTQA010000047">
    <property type="protein sequence ID" value="KAJ3432217.1"/>
    <property type="molecule type" value="Genomic_DNA"/>
</dbReference>
<dbReference type="PANTHER" id="PTHR31751">
    <property type="entry name" value="SI:CH211-108C17.2-RELATED-RELATED"/>
    <property type="match status" value="1"/>
</dbReference>
<feature type="compositionally biased region" description="Basic and acidic residues" evidence="1">
    <location>
        <begin position="298"/>
        <end position="307"/>
    </location>
</feature>
<dbReference type="AlphaFoldDB" id="A0AAV7YU05"/>
<feature type="compositionally biased region" description="Basic residues" evidence="1">
    <location>
        <begin position="308"/>
        <end position="320"/>
    </location>
</feature>
<comment type="caution">
    <text evidence="2">The sequence shown here is derived from an EMBL/GenBank/DDBJ whole genome shotgun (WGS) entry which is preliminary data.</text>
</comment>
<organism evidence="2 3">
    <name type="scientific">Anaeramoeba flamelloides</name>
    <dbReference type="NCBI Taxonomy" id="1746091"/>
    <lineage>
        <taxon>Eukaryota</taxon>
        <taxon>Metamonada</taxon>
        <taxon>Anaeramoebidae</taxon>
        <taxon>Anaeramoeba</taxon>
    </lineage>
</organism>
<sequence>MNSNFFSKMDLKVATSIFLSGLGYCEYIRLFSMLFEEDSLMCSNTFYSLQRSYIIPTIKEIWKRHHKFLIKKIQQSLQSYVDGRWSRSQKEKGIAEYLTEVLIDSVAHLVLGIETLCKDEKEEGKGNEEAQCLLKMLESSPIKDLKINELICDENKSVIKRIKEAKLPLEISLCIDHKGNTVRKKWKTKCKLKKTLSKNQLTKQGKKRKKPLYVYTHRHLEDLCKKIETHFKEVYIARTYLADLNWNFNLLSGNPKRFVINKQLERKITNKTLESLEKYHFYGDKNETDLVIEEENNSQEKKEEKSNKLAKKRRRKNKSKKEKEEDTRNEKVNMAGELDQNFGLSN</sequence>
<feature type="compositionally biased region" description="Basic and acidic residues" evidence="1">
    <location>
        <begin position="321"/>
        <end position="331"/>
    </location>
</feature>
<protein>
    <submittedName>
        <fullName evidence="2">Uncharacterized protein</fullName>
    </submittedName>
</protein>
<dbReference type="Proteomes" id="UP001146793">
    <property type="component" value="Unassembled WGS sequence"/>
</dbReference>
<reference evidence="2" key="1">
    <citation type="submission" date="2022-08" db="EMBL/GenBank/DDBJ databases">
        <title>Novel sulphate-reducing endosymbionts in the free-living metamonad Anaeramoeba.</title>
        <authorList>
            <person name="Jerlstrom-Hultqvist J."/>
            <person name="Cepicka I."/>
            <person name="Gallot-Lavallee L."/>
            <person name="Salas-Leiva D."/>
            <person name="Curtis B.A."/>
            <person name="Zahonova K."/>
            <person name="Pipaliya S."/>
            <person name="Dacks J."/>
            <person name="Roger A.J."/>
        </authorList>
    </citation>
    <scope>NUCLEOTIDE SEQUENCE</scope>
    <source>
        <strain evidence="2">Busselton2</strain>
    </source>
</reference>